<dbReference type="AlphaFoldDB" id="A0A1J7J758"/>
<proteinExistence type="predicted"/>
<organism evidence="3 4">
    <name type="scientific">Coniochaeta ligniaria NRRL 30616</name>
    <dbReference type="NCBI Taxonomy" id="1408157"/>
    <lineage>
        <taxon>Eukaryota</taxon>
        <taxon>Fungi</taxon>
        <taxon>Dikarya</taxon>
        <taxon>Ascomycota</taxon>
        <taxon>Pezizomycotina</taxon>
        <taxon>Sordariomycetes</taxon>
        <taxon>Sordariomycetidae</taxon>
        <taxon>Coniochaetales</taxon>
        <taxon>Coniochaetaceae</taxon>
        <taxon>Coniochaeta</taxon>
    </lineage>
</organism>
<feature type="domain" description="NADP-dependent oxidoreductase" evidence="2">
    <location>
        <begin position="17"/>
        <end position="179"/>
    </location>
</feature>
<dbReference type="Pfam" id="PF00248">
    <property type="entry name" value="Aldo_ket_red"/>
    <property type="match status" value="1"/>
</dbReference>
<dbReference type="InterPro" id="IPR023210">
    <property type="entry name" value="NADP_OxRdtase_dom"/>
</dbReference>
<dbReference type="Proteomes" id="UP000182658">
    <property type="component" value="Unassembled WGS sequence"/>
</dbReference>
<dbReference type="InParanoid" id="A0A1J7J758"/>
<sequence length="293" mass="32053">MPPMASMIYGTAWKGAETGRLVYEAIKAGFRSIDTAAMARHYNEAGCGDGIRRAVHEGLVSRSDLYIQTKFSPHDDAFADTTRYPDISSQVDASVAQSLSRLQASDNPRDRYLDCLVLHSPYPRHEDTLVAWRALSAHVPEFIRSLGISNITHHELQGLLDSPNVNPPPAVVQNRFAASEHGWDAATRSLCASSKIAYQGFWTLTANQREWQTSDYVGAVAAGAGVSRAVAWYSLMIGMDIVVLNGTTNVDHMREDLAGLGRIVEWRATEEGEKVFEQCLAAMGSRTGTVHGS</sequence>
<dbReference type="InterPro" id="IPR036812">
    <property type="entry name" value="NAD(P)_OxRdtase_dom_sf"/>
</dbReference>
<dbReference type="GO" id="GO:0016491">
    <property type="term" value="F:oxidoreductase activity"/>
    <property type="evidence" value="ECO:0007669"/>
    <property type="project" value="UniProtKB-KW"/>
</dbReference>
<evidence type="ECO:0000313" key="3">
    <source>
        <dbReference type="EMBL" id="OIW23338.1"/>
    </source>
</evidence>
<keyword evidence="4" id="KW-1185">Reference proteome</keyword>
<dbReference type="Gene3D" id="3.20.20.100">
    <property type="entry name" value="NADP-dependent oxidoreductase domain"/>
    <property type="match status" value="1"/>
</dbReference>
<gene>
    <name evidence="3" type="ORF">CONLIGDRAFT_637750</name>
</gene>
<evidence type="ECO:0000259" key="2">
    <source>
        <dbReference type="Pfam" id="PF00248"/>
    </source>
</evidence>
<dbReference type="OrthoDB" id="5357513at2759"/>
<evidence type="ECO:0000256" key="1">
    <source>
        <dbReference type="ARBA" id="ARBA00023002"/>
    </source>
</evidence>
<dbReference type="PANTHER" id="PTHR11732">
    <property type="entry name" value="ALDO/KETO REDUCTASE"/>
    <property type="match status" value="1"/>
</dbReference>
<accession>A0A1J7J758</accession>
<dbReference type="STRING" id="1408157.A0A1J7J758"/>
<dbReference type="SUPFAM" id="SSF51430">
    <property type="entry name" value="NAD(P)-linked oxidoreductase"/>
    <property type="match status" value="1"/>
</dbReference>
<keyword evidence="1" id="KW-0560">Oxidoreductase</keyword>
<dbReference type="EMBL" id="KV875107">
    <property type="protein sequence ID" value="OIW23338.1"/>
    <property type="molecule type" value="Genomic_DNA"/>
</dbReference>
<protein>
    <submittedName>
        <fullName evidence="3">Aldo/keto reductase</fullName>
    </submittedName>
</protein>
<dbReference type="InterPro" id="IPR020471">
    <property type="entry name" value="AKR"/>
</dbReference>
<name>A0A1J7J758_9PEZI</name>
<reference evidence="3 4" key="1">
    <citation type="submission" date="2016-10" db="EMBL/GenBank/DDBJ databases">
        <title>Draft genome sequence of Coniochaeta ligniaria NRRL30616, a lignocellulolytic fungus for bioabatement of inhibitors in plant biomass hydrolysates.</title>
        <authorList>
            <consortium name="DOE Joint Genome Institute"/>
            <person name="Jimenez D.J."/>
            <person name="Hector R.E."/>
            <person name="Riley R."/>
            <person name="Sun H."/>
            <person name="Grigoriev I.V."/>
            <person name="Van Elsas J.D."/>
            <person name="Nichols N.N."/>
        </authorList>
    </citation>
    <scope>NUCLEOTIDE SEQUENCE [LARGE SCALE GENOMIC DNA]</scope>
    <source>
        <strain evidence="3 4">NRRL 30616</strain>
    </source>
</reference>
<evidence type="ECO:0000313" key="4">
    <source>
        <dbReference type="Proteomes" id="UP000182658"/>
    </source>
</evidence>